<dbReference type="InterPro" id="IPR023875">
    <property type="entry name" value="DNA_repair_put"/>
</dbReference>
<dbReference type="NCBIfam" id="TIGR03915">
    <property type="entry name" value="SAM_7_link_chp"/>
    <property type="match status" value="1"/>
</dbReference>
<organism evidence="2 3">
    <name type="scientific">Alkanindiges illinoisensis</name>
    <dbReference type="NCBI Taxonomy" id="197183"/>
    <lineage>
        <taxon>Bacteria</taxon>
        <taxon>Pseudomonadati</taxon>
        <taxon>Pseudomonadota</taxon>
        <taxon>Gammaproteobacteria</taxon>
        <taxon>Moraxellales</taxon>
        <taxon>Moraxellaceae</taxon>
        <taxon>Alkanindiges</taxon>
    </lineage>
</organism>
<dbReference type="EMBL" id="SNTY01000067">
    <property type="protein sequence ID" value="TEU24173.1"/>
    <property type="molecule type" value="Genomic_DNA"/>
</dbReference>
<reference evidence="2 3" key="1">
    <citation type="submission" date="2019-03" db="EMBL/GenBank/DDBJ databases">
        <title>Alkanindiges illinoisensis: a potential pathogenic isolated from ascites of a gastric cancer patient with abdominal metastasis.</title>
        <authorList>
            <person name="Hu X."/>
            <person name="Yang B."/>
            <person name="Yan X."/>
            <person name="Lin L."/>
            <person name="Zhao H."/>
            <person name="Zhou F."/>
            <person name="Su B."/>
            <person name="Chen J."/>
            <person name="Rui Y."/>
            <person name="Wang Q."/>
            <person name="Zheng L."/>
        </authorList>
    </citation>
    <scope>NUCLEOTIDE SEQUENCE [LARGE SCALE GENOMIC DNA]</scope>
    <source>
        <strain evidence="2 3">NFYY 23406</strain>
    </source>
</reference>
<dbReference type="AlphaFoldDB" id="A0A4Y7X9H1"/>
<sequence>MISYIFDGSFAGLLCCIFRAYAFKERQRLKDGQLRIYCEKDFQPELFAQGLGAWGSDEQGLNEQGLDDQGRLAEEITIISNDANAKRVWTALCQKTSGNFSRQFYFSYLSEQAATFQHLFELACYVFDHQDAVHANYGHPAVLAVTQMAKSVSREKHRMEAFVRFKKTSEGIYFAVISPDFNVLPLIAPHFKRRYADQHWLIYDEKRQYGLFYDLKQVHEVQLSSEANKSMIEQARLTASSITLDAQEALYDQLWKDYFKSTNIVERKNLKLHIQQVPRRYWKYLSEKN</sequence>
<comment type="caution">
    <text evidence="2">The sequence shown here is derived from an EMBL/GenBank/DDBJ whole genome shotgun (WGS) entry which is preliminary data.</text>
</comment>
<proteinExistence type="predicted"/>
<keyword evidence="3" id="KW-1185">Reference proteome</keyword>
<dbReference type="RefSeq" id="WP_134245274.1">
    <property type="nucleotide sequence ID" value="NZ_SNTY01000067.1"/>
</dbReference>
<feature type="domain" description="DUF4130" evidence="1">
    <location>
        <begin position="116"/>
        <end position="287"/>
    </location>
</feature>
<name>A0A4Y7X9H1_9GAMM</name>
<dbReference type="OrthoDB" id="5290748at2"/>
<dbReference type="InterPro" id="IPR025404">
    <property type="entry name" value="DUF4130"/>
</dbReference>
<evidence type="ECO:0000259" key="1">
    <source>
        <dbReference type="Pfam" id="PF13566"/>
    </source>
</evidence>
<dbReference type="Pfam" id="PF13566">
    <property type="entry name" value="DUF4130"/>
    <property type="match status" value="1"/>
</dbReference>
<protein>
    <submittedName>
        <fullName evidence="2">DNA metabolism protein</fullName>
    </submittedName>
</protein>
<dbReference type="STRING" id="1120977.GCA_000619845_02235"/>
<evidence type="ECO:0000313" key="3">
    <source>
        <dbReference type="Proteomes" id="UP000297834"/>
    </source>
</evidence>
<dbReference type="Proteomes" id="UP000297834">
    <property type="component" value="Unassembled WGS sequence"/>
</dbReference>
<evidence type="ECO:0000313" key="2">
    <source>
        <dbReference type="EMBL" id="TEU24173.1"/>
    </source>
</evidence>
<accession>A0A4Y7X9H1</accession>
<gene>
    <name evidence="2" type="ORF">E2B99_12195</name>
</gene>